<dbReference type="PANTHER" id="PTHR43611:SF3">
    <property type="entry name" value="FLAVIN MONONUCLEOTIDE HYDROLASE 1, CHLOROPLATIC"/>
    <property type="match status" value="1"/>
</dbReference>
<dbReference type="EMBL" id="CP146256">
    <property type="protein sequence ID" value="XAH73069.1"/>
    <property type="molecule type" value="Genomic_DNA"/>
</dbReference>
<sequence>MINTIIFDIGNVLTGFAWKEFFRKFDYSQEILDRISKATVESGTWAEYDRGALSDEEIMDAFIANDPGIEKELRESLENIQGMLIRYDYAIPWIQELKGKGCRVLVLSNFAGRAARDCKDALDFLEYVDGGILSYKEKFIKPQPEIYQLLIDRYQLNPAECVFLDDTLVNLTAAEKFGIHTVHFQNKKQAEEELSRLMCRTDDF</sequence>
<accession>A0ABZ3ETX4</accession>
<protein>
    <submittedName>
        <fullName evidence="1">HAD family phosphatase</fullName>
    </submittedName>
</protein>
<reference evidence="1 2" key="1">
    <citation type="submission" date="2024-02" db="EMBL/GenBank/DDBJ databases">
        <title>Bacterial strain from lacustrine sediment.</title>
        <authorList>
            <person name="Petit C."/>
            <person name="Fadhlaoui K."/>
        </authorList>
    </citation>
    <scope>NUCLEOTIDE SEQUENCE [LARGE SCALE GENOMIC DNA]</scope>
    <source>
        <strain evidence="1 2">IPX-CK</strain>
    </source>
</reference>
<organism evidence="1 2">
    <name type="scientific">Kineothrix sedimenti</name>
    <dbReference type="NCBI Taxonomy" id="3123317"/>
    <lineage>
        <taxon>Bacteria</taxon>
        <taxon>Bacillati</taxon>
        <taxon>Bacillota</taxon>
        <taxon>Clostridia</taxon>
        <taxon>Lachnospirales</taxon>
        <taxon>Lachnospiraceae</taxon>
        <taxon>Kineothrix</taxon>
    </lineage>
</organism>
<dbReference type="SUPFAM" id="SSF56784">
    <property type="entry name" value="HAD-like"/>
    <property type="match status" value="1"/>
</dbReference>
<dbReference type="SFLD" id="SFLDG01129">
    <property type="entry name" value="C1.5:_HAD__Beta-PGM__Phosphata"/>
    <property type="match status" value="1"/>
</dbReference>
<gene>
    <name evidence="1" type="ORF">V6984_16385</name>
</gene>
<proteinExistence type="predicted"/>
<dbReference type="Pfam" id="PF00702">
    <property type="entry name" value="Hydrolase"/>
    <property type="match status" value="1"/>
</dbReference>
<dbReference type="PANTHER" id="PTHR43611">
    <property type="entry name" value="ALPHA-D-GLUCOSE 1-PHOSPHATE PHOSPHATASE"/>
    <property type="match status" value="1"/>
</dbReference>
<dbReference type="PRINTS" id="PR00413">
    <property type="entry name" value="HADHALOGNASE"/>
</dbReference>
<dbReference type="SFLD" id="SFLDS00003">
    <property type="entry name" value="Haloacid_Dehalogenase"/>
    <property type="match status" value="1"/>
</dbReference>
<dbReference type="Proteomes" id="UP001451571">
    <property type="component" value="Chromosome"/>
</dbReference>
<dbReference type="InterPro" id="IPR023198">
    <property type="entry name" value="PGP-like_dom2"/>
</dbReference>
<dbReference type="InterPro" id="IPR036412">
    <property type="entry name" value="HAD-like_sf"/>
</dbReference>
<name>A0ABZ3ETX4_9FIRM</name>
<keyword evidence="2" id="KW-1185">Reference proteome</keyword>
<evidence type="ECO:0000313" key="2">
    <source>
        <dbReference type="Proteomes" id="UP001451571"/>
    </source>
</evidence>
<dbReference type="RefSeq" id="WP_342756677.1">
    <property type="nucleotide sequence ID" value="NZ_CP146256.1"/>
</dbReference>
<dbReference type="Gene3D" id="1.10.150.240">
    <property type="entry name" value="Putative phosphatase, domain 2"/>
    <property type="match status" value="1"/>
</dbReference>
<dbReference type="Gene3D" id="3.40.50.1000">
    <property type="entry name" value="HAD superfamily/HAD-like"/>
    <property type="match status" value="1"/>
</dbReference>
<evidence type="ECO:0000313" key="1">
    <source>
        <dbReference type="EMBL" id="XAH73069.1"/>
    </source>
</evidence>
<dbReference type="InterPro" id="IPR023214">
    <property type="entry name" value="HAD_sf"/>
</dbReference>
<dbReference type="CDD" id="cd02603">
    <property type="entry name" value="HAD_sEH-N_like"/>
    <property type="match status" value="1"/>
</dbReference>
<dbReference type="InterPro" id="IPR006439">
    <property type="entry name" value="HAD-SF_hydro_IA"/>
</dbReference>
<dbReference type="NCBIfam" id="TIGR01509">
    <property type="entry name" value="HAD-SF-IA-v3"/>
    <property type="match status" value="1"/>
</dbReference>